<evidence type="ECO:0008006" key="4">
    <source>
        <dbReference type="Google" id="ProtNLM"/>
    </source>
</evidence>
<reference evidence="2 3" key="1">
    <citation type="submission" date="2017-07" db="EMBL/GenBank/DDBJ databases">
        <title>Flavobacterium cyanobacteriorum sp. nov., isolated from cyanobacterial aggregates in a eutrophic lake.</title>
        <authorList>
            <person name="Cai H."/>
        </authorList>
    </citation>
    <scope>NUCLEOTIDE SEQUENCE [LARGE SCALE GENOMIC DNA]</scope>
    <source>
        <strain evidence="2 3">TH021</strain>
    </source>
</reference>
<proteinExistence type="predicted"/>
<dbReference type="RefSeq" id="WP_094413815.1">
    <property type="nucleotide sequence ID" value="NZ_NOXV01000235.1"/>
</dbReference>
<gene>
    <name evidence="2" type="ORF">CHU92_06560</name>
</gene>
<dbReference type="EMBL" id="NOXV01000235">
    <property type="protein sequence ID" value="OYQ38125.1"/>
    <property type="molecule type" value="Genomic_DNA"/>
</dbReference>
<sequence length="183" mass="20424">MKKLQLKKVLLWAVLITGFAGSAQDITGSPSRELNNFPQVFRLGFGLNLGLPVDDEFDAYTFAVGGDVRLQYDFTSKASITLTTGYQHFFGDNYEVAGQEFDAEDLGFIPVKAGFKYFVWEDRFYLLGEAGAGFAVTTDETSFLWSPGIGYANNFIDISLRYEGSNDFNTDQVALRFAYGFKL</sequence>
<organism evidence="2 3">
    <name type="scientific">Flavobacterium cyanobacteriorum</name>
    <dbReference type="NCBI Taxonomy" id="2022802"/>
    <lineage>
        <taxon>Bacteria</taxon>
        <taxon>Pseudomonadati</taxon>
        <taxon>Bacteroidota</taxon>
        <taxon>Flavobacteriia</taxon>
        <taxon>Flavobacteriales</taxon>
        <taxon>Flavobacteriaceae</taxon>
        <taxon>Flavobacterium</taxon>
    </lineage>
</organism>
<dbReference type="OrthoDB" id="791021at2"/>
<dbReference type="AlphaFoldDB" id="A0A255ZB86"/>
<evidence type="ECO:0000313" key="2">
    <source>
        <dbReference type="EMBL" id="OYQ38125.1"/>
    </source>
</evidence>
<accession>A0A255ZB86</accession>
<comment type="caution">
    <text evidence="2">The sequence shown here is derived from an EMBL/GenBank/DDBJ whole genome shotgun (WGS) entry which is preliminary data.</text>
</comment>
<dbReference type="SUPFAM" id="SSF56925">
    <property type="entry name" value="OMPA-like"/>
    <property type="match status" value="1"/>
</dbReference>
<feature type="signal peptide" evidence="1">
    <location>
        <begin position="1"/>
        <end position="23"/>
    </location>
</feature>
<feature type="chain" id="PRO_5013078448" description="Outer membrane protein beta-barrel domain-containing protein" evidence="1">
    <location>
        <begin position="24"/>
        <end position="183"/>
    </location>
</feature>
<dbReference type="InterPro" id="IPR011250">
    <property type="entry name" value="OMP/PagP_B-barrel"/>
</dbReference>
<dbReference type="Proteomes" id="UP000216605">
    <property type="component" value="Unassembled WGS sequence"/>
</dbReference>
<keyword evidence="1" id="KW-0732">Signal</keyword>
<name>A0A255ZB86_9FLAO</name>
<evidence type="ECO:0000313" key="3">
    <source>
        <dbReference type="Proteomes" id="UP000216605"/>
    </source>
</evidence>
<evidence type="ECO:0000256" key="1">
    <source>
        <dbReference type="SAM" id="SignalP"/>
    </source>
</evidence>
<keyword evidence="3" id="KW-1185">Reference proteome</keyword>
<protein>
    <recommendedName>
        <fullName evidence="4">Outer membrane protein beta-barrel domain-containing protein</fullName>
    </recommendedName>
</protein>